<evidence type="ECO:0000259" key="1">
    <source>
        <dbReference type="Pfam" id="PF03781"/>
    </source>
</evidence>
<protein>
    <recommendedName>
        <fullName evidence="1">Sulfatase-modifying factor enzyme-like domain-containing protein</fullName>
    </recommendedName>
</protein>
<reference evidence="3" key="1">
    <citation type="journal article" date="2019" name="Int. J. Syst. Evol. Microbiol.">
        <title>The Global Catalogue of Microorganisms (GCM) 10K type strain sequencing project: providing services to taxonomists for standard genome sequencing and annotation.</title>
        <authorList>
            <consortium name="The Broad Institute Genomics Platform"/>
            <consortium name="The Broad Institute Genome Sequencing Center for Infectious Disease"/>
            <person name="Wu L."/>
            <person name="Ma J."/>
        </authorList>
    </citation>
    <scope>NUCLEOTIDE SEQUENCE [LARGE SCALE GENOMIC DNA]</scope>
    <source>
        <strain evidence="3">JCM 17933</strain>
    </source>
</reference>
<accession>A0ABP8QVB1</accession>
<name>A0ABP8QVB1_9ACTN</name>
<dbReference type="Pfam" id="PF03781">
    <property type="entry name" value="FGE-sulfatase"/>
    <property type="match status" value="1"/>
</dbReference>
<dbReference type="EMBL" id="BAABHF010000046">
    <property type="protein sequence ID" value="GAA4511002.1"/>
    <property type="molecule type" value="Genomic_DNA"/>
</dbReference>
<comment type="caution">
    <text evidence="2">The sequence shown here is derived from an EMBL/GenBank/DDBJ whole genome shotgun (WGS) entry which is preliminary data.</text>
</comment>
<feature type="domain" description="Sulfatase-modifying factor enzyme-like" evidence="1">
    <location>
        <begin position="143"/>
        <end position="172"/>
    </location>
</feature>
<organism evidence="2 3">
    <name type="scientific">Actinoallomurus oryzae</name>
    <dbReference type="NCBI Taxonomy" id="502180"/>
    <lineage>
        <taxon>Bacteria</taxon>
        <taxon>Bacillati</taxon>
        <taxon>Actinomycetota</taxon>
        <taxon>Actinomycetes</taxon>
        <taxon>Streptosporangiales</taxon>
        <taxon>Thermomonosporaceae</taxon>
        <taxon>Actinoallomurus</taxon>
    </lineage>
</organism>
<dbReference type="InterPro" id="IPR005532">
    <property type="entry name" value="SUMF_dom"/>
</dbReference>
<evidence type="ECO:0000313" key="3">
    <source>
        <dbReference type="Proteomes" id="UP001500503"/>
    </source>
</evidence>
<gene>
    <name evidence="2" type="ORF">GCM10023191_074460</name>
</gene>
<evidence type="ECO:0000313" key="2">
    <source>
        <dbReference type="EMBL" id="GAA4511002.1"/>
    </source>
</evidence>
<dbReference type="InterPro" id="IPR042095">
    <property type="entry name" value="SUMF_sf"/>
</dbReference>
<dbReference type="Proteomes" id="UP001500503">
    <property type="component" value="Unassembled WGS sequence"/>
</dbReference>
<dbReference type="SUPFAM" id="SSF56436">
    <property type="entry name" value="C-type lectin-like"/>
    <property type="match status" value="1"/>
</dbReference>
<sequence>MFDRNEWDDPETDDAWATSAARWLAEQVAGVEFTELRTVTGISGSRRQALFERAGVRYALVPAPAGGVRLGFDPARLALTAEEAASYAGSVEEFGFDPDPAAHVASVTGPARTVRVPSLLVGVEPAVFEDTAPGDVPAALAEIGARLPTPDEWEYACGGGAPTLFHWGDHPPGDVTSYEAKDGPHLRPNLFGLSVAHDTYRPEITSDPAVAVGGDGGEAACGGYGAFLSWLPLATAYRDPGLPEMLQSPEWDDYFDEIRARPVIDLPI</sequence>
<keyword evidence="3" id="KW-1185">Reference proteome</keyword>
<dbReference type="RefSeq" id="WP_345472018.1">
    <property type="nucleotide sequence ID" value="NZ_BAABHF010000046.1"/>
</dbReference>
<dbReference type="InterPro" id="IPR016187">
    <property type="entry name" value="CTDL_fold"/>
</dbReference>
<dbReference type="Gene3D" id="3.90.1580.10">
    <property type="entry name" value="paralog of FGE (formylglycine-generating enzyme)"/>
    <property type="match status" value="1"/>
</dbReference>
<proteinExistence type="predicted"/>